<dbReference type="Proteomes" id="UP000247980">
    <property type="component" value="Unassembled WGS sequence"/>
</dbReference>
<gene>
    <name evidence="1" type="ORF">CVS30_02525</name>
</gene>
<evidence type="ECO:0008006" key="3">
    <source>
        <dbReference type="Google" id="ProtNLM"/>
    </source>
</evidence>
<dbReference type="OrthoDB" id="8421922at2"/>
<comment type="caution">
    <text evidence="1">The sequence shown here is derived from an EMBL/GenBank/DDBJ whole genome shotgun (WGS) entry which is preliminary data.</text>
</comment>
<evidence type="ECO:0000313" key="1">
    <source>
        <dbReference type="EMBL" id="PYI39586.1"/>
    </source>
</evidence>
<reference evidence="1 2" key="1">
    <citation type="submission" date="2018-05" db="EMBL/GenBank/DDBJ databases">
        <title>Genetic diversity of glacier-inhabiting Cryobacterium bacteria in China and description of Cryobacterium mengkeensis sp. nov. and Arthrobacter glacialis sp. nov.</title>
        <authorList>
            <person name="Liu Q."/>
            <person name="Xin Y.-H."/>
        </authorList>
    </citation>
    <scope>NUCLEOTIDE SEQUENCE [LARGE SCALE GENOMIC DNA]</scope>
    <source>
        <strain evidence="1 2">B7</strain>
    </source>
</reference>
<name>A0A2V5JMX6_9MICC</name>
<dbReference type="RefSeq" id="WP_110483760.1">
    <property type="nucleotide sequence ID" value="NZ_QJVC01000002.1"/>
</dbReference>
<accession>A0A2V5JMX6</accession>
<protein>
    <recommendedName>
        <fullName evidence="3">Alpha/beta hydrolase</fullName>
    </recommendedName>
</protein>
<proteinExistence type="predicted"/>
<evidence type="ECO:0000313" key="2">
    <source>
        <dbReference type="Proteomes" id="UP000247980"/>
    </source>
</evidence>
<dbReference type="AlphaFoldDB" id="A0A2V5JMX6"/>
<dbReference type="EMBL" id="QJVC01000002">
    <property type="protein sequence ID" value="PYI39586.1"/>
    <property type="molecule type" value="Genomic_DNA"/>
</dbReference>
<dbReference type="SUPFAM" id="SSF53474">
    <property type="entry name" value="alpha/beta-Hydrolases"/>
    <property type="match status" value="1"/>
</dbReference>
<keyword evidence="2" id="KW-1185">Reference proteome</keyword>
<sequence length="303" mass="33849">MAKRNLSRFNAFDIHTYASIDEFLAADVHEGISTISYKGLPLDLLNVNIGSRSTLIMFHSALSNNMQTLPVFSGQRLAERLNMNLLSISDPSLGMDESLRLTWFMGNRRQPLMEDLPHVLSHVVRSHHFSRPIFFGASGGGFAALLFSRTVENAITVVANPRIDLSQSPNPNLAPYLKHCFNAVGTTPAVRVMRDNMVMQLQADYAKGHVNDIVYLQNVKDAFFLTKNMRPFIDARRGSGTLWLLLDDYGVGHKPVPTEVLESVLRNVKVASSWVGSGPDELRLRKNPSVVDVDVWVDDLMSR</sequence>
<organism evidence="1 2">
    <name type="scientific">Arthrobacter psychrolactophilus</name>
    <dbReference type="NCBI Taxonomy" id="92442"/>
    <lineage>
        <taxon>Bacteria</taxon>
        <taxon>Bacillati</taxon>
        <taxon>Actinomycetota</taxon>
        <taxon>Actinomycetes</taxon>
        <taxon>Micrococcales</taxon>
        <taxon>Micrococcaceae</taxon>
        <taxon>Arthrobacter</taxon>
    </lineage>
</organism>
<dbReference type="InterPro" id="IPR029058">
    <property type="entry name" value="AB_hydrolase_fold"/>
</dbReference>